<accession>A0AAD6GLD9</accession>
<dbReference type="SUPFAM" id="SSF53474">
    <property type="entry name" value="alpha/beta-Hydrolases"/>
    <property type="match status" value="1"/>
</dbReference>
<evidence type="ECO:0000313" key="4">
    <source>
        <dbReference type="Proteomes" id="UP001220324"/>
    </source>
</evidence>
<dbReference type="PANTHER" id="PTHR48081">
    <property type="entry name" value="AB HYDROLASE SUPERFAMILY PROTEIN C4A8.06C"/>
    <property type="match status" value="1"/>
</dbReference>
<evidence type="ECO:0000313" key="3">
    <source>
        <dbReference type="EMBL" id="KAJ5556322.1"/>
    </source>
</evidence>
<dbReference type="InterPro" id="IPR029058">
    <property type="entry name" value="AB_hydrolase_fold"/>
</dbReference>
<gene>
    <name evidence="3" type="ORF">N7494_000237</name>
</gene>
<comment type="caution">
    <text evidence="3">The sequence shown here is derived from an EMBL/GenBank/DDBJ whole genome shotgun (WGS) entry which is preliminary data.</text>
</comment>
<evidence type="ECO:0000256" key="1">
    <source>
        <dbReference type="ARBA" id="ARBA00022801"/>
    </source>
</evidence>
<dbReference type="Proteomes" id="UP001220324">
    <property type="component" value="Unassembled WGS sequence"/>
</dbReference>
<dbReference type="Pfam" id="PF07859">
    <property type="entry name" value="Abhydrolase_3"/>
    <property type="match status" value="1"/>
</dbReference>
<keyword evidence="1" id="KW-0378">Hydrolase</keyword>
<dbReference type="PANTHER" id="PTHR48081:SF8">
    <property type="entry name" value="ALPHA_BETA HYDROLASE FOLD-3 DOMAIN-CONTAINING PROTEIN-RELATED"/>
    <property type="match status" value="1"/>
</dbReference>
<sequence>MLDAVSRVGITETLTLNPGKEGKRFQTVPVSTSDVYKGPLASKTVKPATIGGTWYPDAPGSQIISKTVVLYFHRGAFVQGDGRTEQCGVVAKYFLDKGTADAVFCLQYRLSGHGGLNPFPAALQDALSSYLFLLHSGANLTAALLRYLYEFGSTINIPTPTCAVLLSPWVEPFYLNPVGNPQRSTDFVPATYGAWGAYAYAGSCPEPWANPYITHLGHPFPTPVALFVNEGTSELFFERITRWAMEMRGIEGNVVELHHEEDAVHDTYLIGQLIGFEESAWGVAAKVAEFVQNL</sequence>
<dbReference type="Gene3D" id="3.40.50.1820">
    <property type="entry name" value="alpha/beta hydrolase"/>
    <property type="match status" value="1"/>
</dbReference>
<proteinExistence type="predicted"/>
<dbReference type="GO" id="GO:0016787">
    <property type="term" value="F:hydrolase activity"/>
    <property type="evidence" value="ECO:0007669"/>
    <property type="project" value="UniProtKB-KW"/>
</dbReference>
<dbReference type="AlphaFoldDB" id="A0AAD6GLD9"/>
<organism evidence="3 4">
    <name type="scientific">Penicillium frequentans</name>
    <dbReference type="NCBI Taxonomy" id="3151616"/>
    <lineage>
        <taxon>Eukaryota</taxon>
        <taxon>Fungi</taxon>
        <taxon>Dikarya</taxon>
        <taxon>Ascomycota</taxon>
        <taxon>Pezizomycotina</taxon>
        <taxon>Eurotiomycetes</taxon>
        <taxon>Eurotiomycetidae</taxon>
        <taxon>Eurotiales</taxon>
        <taxon>Aspergillaceae</taxon>
        <taxon>Penicillium</taxon>
    </lineage>
</organism>
<dbReference type="InterPro" id="IPR013094">
    <property type="entry name" value="AB_hydrolase_3"/>
</dbReference>
<protein>
    <recommendedName>
        <fullName evidence="2">Alpha/beta hydrolase fold-3 domain-containing protein</fullName>
    </recommendedName>
</protein>
<reference evidence="3 4" key="1">
    <citation type="journal article" date="2023" name="IMA Fungus">
        <title>Comparative genomic study of the Penicillium genus elucidates a diverse pangenome and 15 lateral gene transfer events.</title>
        <authorList>
            <person name="Petersen C."/>
            <person name="Sorensen T."/>
            <person name="Nielsen M.R."/>
            <person name="Sondergaard T.E."/>
            <person name="Sorensen J.L."/>
            <person name="Fitzpatrick D.A."/>
            <person name="Frisvad J.C."/>
            <person name="Nielsen K.L."/>
        </authorList>
    </citation>
    <scope>NUCLEOTIDE SEQUENCE [LARGE SCALE GENOMIC DNA]</scope>
    <source>
        <strain evidence="3 4">IBT 35679</strain>
    </source>
</reference>
<name>A0AAD6GLD9_9EURO</name>
<dbReference type="GO" id="GO:0072330">
    <property type="term" value="P:monocarboxylic acid biosynthetic process"/>
    <property type="evidence" value="ECO:0007669"/>
    <property type="project" value="UniProtKB-ARBA"/>
</dbReference>
<feature type="domain" description="Alpha/beta hydrolase fold-3" evidence="2">
    <location>
        <begin position="69"/>
        <end position="268"/>
    </location>
</feature>
<evidence type="ECO:0000259" key="2">
    <source>
        <dbReference type="Pfam" id="PF07859"/>
    </source>
</evidence>
<dbReference type="GO" id="GO:0017000">
    <property type="term" value="P:antibiotic biosynthetic process"/>
    <property type="evidence" value="ECO:0007669"/>
    <property type="project" value="UniProtKB-ARBA"/>
</dbReference>
<keyword evidence="4" id="KW-1185">Reference proteome</keyword>
<dbReference type="InterPro" id="IPR050300">
    <property type="entry name" value="GDXG_lipolytic_enzyme"/>
</dbReference>
<dbReference type="EMBL" id="JAQIZZ010000001">
    <property type="protein sequence ID" value="KAJ5556322.1"/>
    <property type="molecule type" value="Genomic_DNA"/>
</dbReference>